<sequence>MEGRWLSKGNCLRRFAELWDSIQEFLTGKELGQAVTPTKNDCFYLTDIFEKLYSINRELQGQNSDLKLAKGVINAFVDKLHIFRSNIGRHESSQFPMLSKVSNNISDNDLEVYIWHLKQLSEEMLVRFHDLIQMEIPDRIIGQFSLQMKNIDVSLQEALIDLQSDYEAIVRSRQRLHNLWLSIEMPANYPLLWVKAKLFLRPSNFKSCSIWFQSC</sequence>
<proteinExistence type="predicted"/>
<gene>
    <name evidence="1" type="ORF">LOD99_5217</name>
</gene>
<dbReference type="AlphaFoldDB" id="A0AAV7JST0"/>
<dbReference type="Proteomes" id="UP001165289">
    <property type="component" value="Unassembled WGS sequence"/>
</dbReference>
<keyword evidence="2" id="KW-1185">Reference proteome</keyword>
<accession>A0AAV7JST0</accession>
<evidence type="ECO:0000313" key="1">
    <source>
        <dbReference type="EMBL" id="KAI6651410.1"/>
    </source>
</evidence>
<dbReference type="PANTHER" id="PTHR45913">
    <property type="entry name" value="EPM2A-INTERACTING PROTEIN 1"/>
    <property type="match status" value="1"/>
</dbReference>
<protein>
    <submittedName>
        <fullName evidence="1">Uncharacterized protein</fullName>
    </submittedName>
</protein>
<comment type="caution">
    <text evidence="1">The sequence shown here is derived from an EMBL/GenBank/DDBJ whole genome shotgun (WGS) entry which is preliminary data.</text>
</comment>
<evidence type="ECO:0000313" key="2">
    <source>
        <dbReference type="Proteomes" id="UP001165289"/>
    </source>
</evidence>
<organism evidence="1 2">
    <name type="scientific">Oopsacas minuta</name>
    <dbReference type="NCBI Taxonomy" id="111878"/>
    <lineage>
        <taxon>Eukaryota</taxon>
        <taxon>Metazoa</taxon>
        <taxon>Porifera</taxon>
        <taxon>Hexactinellida</taxon>
        <taxon>Hexasterophora</taxon>
        <taxon>Lyssacinosida</taxon>
        <taxon>Leucopsacidae</taxon>
        <taxon>Oopsacas</taxon>
    </lineage>
</organism>
<dbReference type="EMBL" id="JAKMXF010000304">
    <property type="protein sequence ID" value="KAI6651410.1"/>
    <property type="molecule type" value="Genomic_DNA"/>
</dbReference>
<name>A0AAV7JST0_9METZ</name>
<dbReference type="PANTHER" id="PTHR45913:SF22">
    <property type="entry name" value="SCAN BOX DOMAIN-CONTAINING PROTEIN"/>
    <property type="match status" value="1"/>
</dbReference>
<reference evidence="1 2" key="1">
    <citation type="journal article" date="2023" name="BMC Biol.">
        <title>The compact genome of the sponge Oopsacas minuta (Hexactinellida) is lacking key metazoan core genes.</title>
        <authorList>
            <person name="Santini S."/>
            <person name="Schenkelaars Q."/>
            <person name="Jourda C."/>
            <person name="Duchesne M."/>
            <person name="Belahbib H."/>
            <person name="Rocher C."/>
            <person name="Selva M."/>
            <person name="Riesgo A."/>
            <person name="Vervoort M."/>
            <person name="Leys S.P."/>
            <person name="Kodjabachian L."/>
            <person name="Le Bivic A."/>
            <person name="Borchiellini C."/>
            <person name="Claverie J.M."/>
            <person name="Renard E."/>
        </authorList>
    </citation>
    <scope>NUCLEOTIDE SEQUENCE [LARGE SCALE GENOMIC DNA]</scope>
    <source>
        <strain evidence="1">SPO-2</strain>
    </source>
</reference>